<keyword evidence="3" id="KW-1185">Reference proteome</keyword>
<organism evidence="2 3">
    <name type="scientific">Canis lupus dingo</name>
    <name type="common">dingo</name>
    <dbReference type="NCBI Taxonomy" id="286419"/>
    <lineage>
        <taxon>Eukaryota</taxon>
        <taxon>Metazoa</taxon>
        <taxon>Chordata</taxon>
        <taxon>Craniata</taxon>
        <taxon>Vertebrata</taxon>
        <taxon>Euteleostomi</taxon>
        <taxon>Mammalia</taxon>
        <taxon>Eutheria</taxon>
        <taxon>Laurasiatheria</taxon>
        <taxon>Carnivora</taxon>
        <taxon>Caniformia</taxon>
        <taxon>Canidae</taxon>
        <taxon>Canis</taxon>
    </lineage>
</organism>
<feature type="transmembrane region" description="Helical" evidence="1">
    <location>
        <begin position="46"/>
        <end position="67"/>
    </location>
</feature>
<dbReference type="Ensembl" id="ENSCAFT00020011531.1">
    <property type="protein sequence ID" value="ENSCAFP00020009929.1"/>
    <property type="gene ID" value="ENSCAFG00020008067.1"/>
</dbReference>
<dbReference type="AlphaFoldDB" id="A0A8C0K4V2"/>
<keyword evidence="1" id="KW-1133">Transmembrane helix</keyword>
<sequence>MWYPCVLTMCHISIMVTRESFYISTVILFLISPIRFNSFFLPISYIFFLFSHSLLIPLLSFSPLYLYD</sequence>
<proteinExistence type="predicted"/>
<dbReference type="Proteomes" id="UP000694391">
    <property type="component" value="Unplaced"/>
</dbReference>
<protein>
    <submittedName>
        <fullName evidence="2">Uncharacterized protein</fullName>
    </submittedName>
</protein>
<name>A0A8C0K4V2_CANLU</name>
<keyword evidence="1" id="KW-0472">Membrane</keyword>
<accession>A0A8C0K4V2</accession>
<reference evidence="2" key="1">
    <citation type="submission" date="2025-08" db="UniProtKB">
        <authorList>
            <consortium name="Ensembl"/>
        </authorList>
    </citation>
    <scope>IDENTIFICATION</scope>
</reference>
<dbReference type="GeneTree" id="ENSGT00910000147952"/>
<keyword evidence="1" id="KW-0812">Transmembrane</keyword>
<evidence type="ECO:0000256" key="1">
    <source>
        <dbReference type="SAM" id="Phobius"/>
    </source>
</evidence>
<evidence type="ECO:0000313" key="2">
    <source>
        <dbReference type="Ensembl" id="ENSCAFP00020009929.1"/>
    </source>
</evidence>
<evidence type="ECO:0000313" key="3">
    <source>
        <dbReference type="Proteomes" id="UP000694391"/>
    </source>
</evidence>
<feature type="transmembrane region" description="Helical" evidence="1">
    <location>
        <begin position="21"/>
        <end position="40"/>
    </location>
</feature>
<reference evidence="2" key="2">
    <citation type="submission" date="2025-09" db="UniProtKB">
        <authorList>
            <consortium name="Ensembl"/>
        </authorList>
    </citation>
    <scope>IDENTIFICATION</scope>
</reference>